<dbReference type="GO" id="GO:0016987">
    <property type="term" value="F:sigma factor activity"/>
    <property type="evidence" value="ECO:0007669"/>
    <property type="project" value="InterPro"/>
</dbReference>
<feature type="non-terminal residue" evidence="3">
    <location>
        <position position="259"/>
    </location>
</feature>
<comment type="caution">
    <text evidence="3">The sequence shown here is derived from an EMBL/GenBank/DDBJ whole genome shotgun (WGS) entry which is preliminary data.</text>
</comment>
<dbReference type="InterPro" id="IPR038709">
    <property type="entry name" value="RpoN_core-bd_sf"/>
</dbReference>
<dbReference type="GO" id="GO:0003677">
    <property type="term" value="F:DNA binding"/>
    <property type="evidence" value="ECO:0007669"/>
    <property type="project" value="InterPro"/>
</dbReference>
<sequence length="259" mass="29588">MAFDLRQSLKLTQQLLMTPQLQQAIKLLQLSRLELEQFVANQLAENPVLEEGQTESPEEKAQVEREKERTEEQAIKEHMKEAEKLVDNIEGAGKTDMDWEAFSRHQESAPKTSSAIRRDDDHPNYENIVTRANTLQEHLMIQIGELDFDDEEQRVATMIIGNIDEKGYLSGSIEDLATQENFTIDQLEDVLDTVQRLDPSGIGARDLKECLLLQLRNNRLKNGIVEKIVANHLGELENRNFQAIAKALKITMEEVIENV</sequence>
<dbReference type="PANTHER" id="PTHR32248">
    <property type="entry name" value="RNA POLYMERASE SIGMA-54 FACTOR"/>
    <property type="match status" value="1"/>
</dbReference>
<protein>
    <recommendedName>
        <fullName evidence="2">RNA polymerase sigma factor 54 core-binding domain-containing protein</fullName>
    </recommendedName>
</protein>
<dbReference type="AlphaFoldDB" id="X1BQJ8"/>
<dbReference type="PANTHER" id="PTHR32248:SF4">
    <property type="entry name" value="RNA POLYMERASE SIGMA-54 FACTOR"/>
    <property type="match status" value="1"/>
</dbReference>
<organism evidence="3">
    <name type="scientific">marine sediment metagenome</name>
    <dbReference type="NCBI Taxonomy" id="412755"/>
    <lineage>
        <taxon>unclassified sequences</taxon>
        <taxon>metagenomes</taxon>
        <taxon>ecological metagenomes</taxon>
    </lineage>
</organism>
<evidence type="ECO:0000313" key="3">
    <source>
        <dbReference type="EMBL" id="GAG97984.1"/>
    </source>
</evidence>
<accession>X1BQJ8</accession>
<name>X1BQJ8_9ZZZZ</name>
<feature type="coiled-coil region" evidence="1">
    <location>
        <begin position="60"/>
        <end position="88"/>
    </location>
</feature>
<dbReference type="Pfam" id="PF04963">
    <property type="entry name" value="Sigma54_CBD"/>
    <property type="match status" value="1"/>
</dbReference>
<proteinExistence type="predicted"/>
<dbReference type="GO" id="GO:0001216">
    <property type="term" value="F:DNA-binding transcription activator activity"/>
    <property type="evidence" value="ECO:0007669"/>
    <property type="project" value="InterPro"/>
</dbReference>
<dbReference type="Gene3D" id="1.10.10.1330">
    <property type="entry name" value="RNA polymerase sigma-54 factor, core-binding domain"/>
    <property type="match status" value="1"/>
</dbReference>
<dbReference type="GO" id="GO:0006352">
    <property type="term" value="P:DNA-templated transcription initiation"/>
    <property type="evidence" value="ECO:0007669"/>
    <property type="project" value="InterPro"/>
</dbReference>
<dbReference type="EMBL" id="BART01026528">
    <property type="protein sequence ID" value="GAG97984.1"/>
    <property type="molecule type" value="Genomic_DNA"/>
</dbReference>
<dbReference type="Pfam" id="PF00309">
    <property type="entry name" value="Sigma54_AID"/>
    <property type="match status" value="1"/>
</dbReference>
<dbReference type="InterPro" id="IPR000394">
    <property type="entry name" value="RNA_pol_sigma_54"/>
</dbReference>
<gene>
    <name evidence="3" type="ORF">S01H4_47293</name>
</gene>
<evidence type="ECO:0000259" key="2">
    <source>
        <dbReference type="Pfam" id="PF04963"/>
    </source>
</evidence>
<feature type="domain" description="RNA polymerase sigma factor 54 core-binding" evidence="2">
    <location>
        <begin position="124"/>
        <end position="257"/>
    </location>
</feature>
<keyword evidence="1" id="KW-0175">Coiled coil</keyword>
<dbReference type="InterPro" id="IPR007046">
    <property type="entry name" value="RNA_pol_sigma_54_core-bd"/>
</dbReference>
<evidence type="ECO:0000256" key="1">
    <source>
        <dbReference type="SAM" id="Coils"/>
    </source>
</evidence>
<reference evidence="3" key="1">
    <citation type="journal article" date="2014" name="Front. Microbiol.">
        <title>High frequency of phylogenetically diverse reductive dehalogenase-homologous genes in deep subseafloor sedimentary metagenomes.</title>
        <authorList>
            <person name="Kawai M."/>
            <person name="Futagami T."/>
            <person name="Toyoda A."/>
            <person name="Takaki Y."/>
            <person name="Nishi S."/>
            <person name="Hori S."/>
            <person name="Arai W."/>
            <person name="Tsubouchi T."/>
            <person name="Morono Y."/>
            <person name="Uchiyama I."/>
            <person name="Ito T."/>
            <person name="Fujiyama A."/>
            <person name="Inagaki F."/>
            <person name="Takami H."/>
        </authorList>
    </citation>
    <scope>NUCLEOTIDE SEQUENCE</scope>
    <source>
        <strain evidence="3">Expedition CK06-06</strain>
    </source>
</reference>